<name>A0ABQ9FH17_TEGGR</name>
<dbReference type="Gene3D" id="3.40.50.720">
    <property type="entry name" value="NAD(P)-binding Rossmann-like Domain"/>
    <property type="match status" value="1"/>
</dbReference>
<dbReference type="EMBL" id="JARBDR010000326">
    <property type="protein sequence ID" value="KAJ8316541.1"/>
    <property type="molecule type" value="Genomic_DNA"/>
</dbReference>
<evidence type="ECO:0000313" key="3">
    <source>
        <dbReference type="EMBL" id="KAJ8316541.1"/>
    </source>
</evidence>
<dbReference type="InterPro" id="IPR051737">
    <property type="entry name" value="L-xylulose/Carbonyl_redctase"/>
</dbReference>
<reference evidence="4 5" key="1">
    <citation type="submission" date="2022-12" db="EMBL/GenBank/DDBJ databases">
        <title>Chromosome-level genome of Tegillarca granosa.</title>
        <authorList>
            <person name="Kim J."/>
        </authorList>
    </citation>
    <scope>NUCLEOTIDE SEQUENCE [LARGE SCALE GENOMIC DNA]</scope>
    <source>
        <strain evidence="4">Teg-2019</strain>
        <tissue evidence="4">Adductor muscle</tissue>
    </source>
</reference>
<evidence type="ECO:0000256" key="2">
    <source>
        <dbReference type="ARBA" id="ARBA00022857"/>
    </source>
</evidence>
<protein>
    <submittedName>
        <fullName evidence="4">Uncharacterized protein</fullName>
    </submittedName>
</protein>
<comment type="caution">
    <text evidence="4">The sequence shown here is derived from an EMBL/GenBank/DDBJ whole genome shotgun (WGS) entry which is preliminary data.</text>
</comment>
<organism evidence="4 5">
    <name type="scientific">Tegillarca granosa</name>
    <name type="common">Malaysian cockle</name>
    <name type="synonym">Anadara granosa</name>
    <dbReference type="NCBI Taxonomy" id="220873"/>
    <lineage>
        <taxon>Eukaryota</taxon>
        <taxon>Metazoa</taxon>
        <taxon>Spiralia</taxon>
        <taxon>Lophotrochozoa</taxon>
        <taxon>Mollusca</taxon>
        <taxon>Bivalvia</taxon>
        <taxon>Autobranchia</taxon>
        <taxon>Pteriomorphia</taxon>
        <taxon>Arcoida</taxon>
        <taxon>Arcoidea</taxon>
        <taxon>Arcidae</taxon>
        <taxon>Tegillarca</taxon>
    </lineage>
</organism>
<keyword evidence="2" id="KW-0521">NADP</keyword>
<accession>A0ABQ9FH17</accession>
<dbReference type="InterPro" id="IPR002347">
    <property type="entry name" value="SDR_fam"/>
</dbReference>
<evidence type="ECO:0000313" key="4">
    <source>
        <dbReference type="EMBL" id="KAJ8316612.1"/>
    </source>
</evidence>
<evidence type="ECO:0000256" key="1">
    <source>
        <dbReference type="ARBA" id="ARBA00006484"/>
    </source>
</evidence>
<dbReference type="PANTHER" id="PTHR44252:SF3">
    <property type="entry name" value="D-ERYTHRULOSE REDUCTASE-RELATED"/>
    <property type="match status" value="1"/>
</dbReference>
<dbReference type="InterPro" id="IPR036291">
    <property type="entry name" value="NAD(P)-bd_dom_sf"/>
</dbReference>
<dbReference type="Proteomes" id="UP001217089">
    <property type="component" value="Unassembled WGS sequence"/>
</dbReference>
<sequence length="73" mass="8143">MTKDLFENEQIMPIILSQHPLGKVAKVEDIMEATIFLLSEDAAMITGSTLAVDGGFLQMMSFDFLVIQPYESM</sequence>
<keyword evidence="5" id="KW-1185">Reference proteome</keyword>
<evidence type="ECO:0000313" key="5">
    <source>
        <dbReference type="Proteomes" id="UP001217089"/>
    </source>
</evidence>
<dbReference type="EMBL" id="JARBDR010000301">
    <property type="protein sequence ID" value="KAJ8316612.1"/>
    <property type="molecule type" value="Genomic_DNA"/>
</dbReference>
<comment type="similarity">
    <text evidence="1">Belongs to the short-chain dehydrogenases/reductases (SDR) family.</text>
</comment>
<gene>
    <name evidence="4" type="ORF">KUTeg_005839</name>
    <name evidence="3" type="ORF">KUTeg_005913</name>
</gene>
<dbReference type="PANTHER" id="PTHR44252">
    <property type="entry name" value="D-ERYTHRULOSE REDUCTASE"/>
    <property type="match status" value="1"/>
</dbReference>
<dbReference type="SUPFAM" id="SSF51735">
    <property type="entry name" value="NAD(P)-binding Rossmann-fold domains"/>
    <property type="match status" value="1"/>
</dbReference>
<dbReference type="Pfam" id="PF13561">
    <property type="entry name" value="adh_short_C2"/>
    <property type="match status" value="1"/>
</dbReference>
<proteinExistence type="inferred from homology"/>